<dbReference type="SUPFAM" id="SSF49503">
    <property type="entry name" value="Cupredoxins"/>
    <property type="match status" value="1"/>
</dbReference>
<sequence>MSLFHFKQRVNIMKNTIKFIAACALLAGSTGTFASGSHSGGHGTEAIGKPGVAAKVSRTVQIDMTDNMRFTPSTVTVRKGETVRFVVKNSGQLKHEFNLGTEKDLKAHYEMMKKFPEMEHDEPNIASVAPGKTGEVIWQFTKAGTVNFACLHPGHYEAGMKGAVKVGAIK</sequence>
<keyword evidence="3" id="KW-0574">Periplasm</keyword>
<dbReference type="CDD" id="cd04211">
    <property type="entry name" value="Cupredoxin_like_2"/>
    <property type="match status" value="1"/>
</dbReference>
<evidence type="ECO:0000256" key="3">
    <source>
        <dbReference type="ARBA" id="ARBA00022764"/>
    </source>
</evidence>
<dbReference type="Pfam" id="PF00127">
    <property type="entry name" value="Copper-bind"/>
    <property type="match status" value="1"/>
</dbReference>
<dbReference type="EMBL" id="FN543105">
    <property type="protein sequence ID" value="CBA30406.1"/>
    <property type="molecule type" value="Genomic_DNA"/>
</dbReference>
<dbReference type="GO" id="GO:0009055">
    <property type="term" value="F:electron transfer activity"/>
    <property type="evidence" value="ECO:0007669"/>
    <property type="project" value="InterPro"/>
</dbReference>
<organism evidence="7">
    <name type="scientific">Curvibacter symbiont subsp. Hydra magnipapillata</name>
    <dbReference type="NCBI Taxonomy" id="667019"/>
    <lineage>
        <taxon>Bacteria</taxon>
        <taxon>Pseudomonadati</taxon>
        <taxon>Pseudomonadota</taxon>
        <taxon>Betaproteobacteria</taxon>
        <taxon>Burkholderiales</taxon>
        <taxon>Comamonadaceae</taxon>
        <taxon>Curvibacter</taxon>
    </lineage>
</organism>
<reference evidence="7" key="1">
    <citation type="journal article" date="2010" name="Nature">
        <title>The Dynamic genome of Hydra.</title>
        <authorList>
            <person name="Chapman J.A."/>
            <person name="Kirkness E.F."/>
            <person name="Simakov O."/>
            <person name="Hampson S.E."/>
            <person name="Mitros T."/>
            <person name="Weinmaier T."/>
            <person name="Rattei T."/>
            <person name="Balasubramanian P.G."/>
            <person name="Borman J."/>
            <person name="Busam D."/>
            <person name="Disbennett K."/>
            <person name="Pfannkoch C."/>
            <person name="Sumin N."/>
            <person name="Sutton G."/>
            <person name="Viswanathan L."/>
            <person name="Walenz B."/>
            <person name="Goodstein D.M."/>
            <person name="Hellsten U."/>
            <person name="Kawashima T."/>
            <person name="Prochnik S.E."/>
            <person name="Putnam N.H."/>
            <person name="Shu S."/>
            <person name="Blumberg B."/>
            <person name="Dana C.E."/>
            <person name="Gee L."/>
            <person name="Kibler D.F."/>
            <person name="Law L."/>
            <person name="Lindgens D."/>
            <person name="Martinez D.E."/>
            <person name="Peng J."/>
            <person name="Wigge P.A."/>
            <person name="Bertulat B."/>
            <person name="Guder C."/>
            <person name="Nakamura Y."/>
            <person name="Ozbek S."/>
            <person name="Watanabe H."/>
            <person name="Khalturin K."/>
            <person name="Hemmrich G."/>
            <person name="Franke A."/>
            <person name="Augustin R."/>
            <person name="Fraune S."/>
            <person name="Hayakawa E."/>
            <person name="Hayakawa S."/>
            <person name="Hirose M."/>
            <person name="Hwang J."/>
            <person name="Ikeo K."/>
            <person name="Nishimiya-Fujisawa C."/>
            <person name="Ogura A."/>
            <person name="Takahashi T."/>
            <person name="Steinmetz P.R."/>
            <person name="Zhang X."/>
            <person name="Aufschnaiter R."/>
            <person name="Eder M.K."/>
            <person name="Gorny A.K."/>
            <person name="Salvenmoser W."/>
            <person name="Heimberg A.M."/>
            <person name="Wheeler B.M."/>
            <person name="Peterson K.J."/>
            <person name="Boettger A."/>
            <person name="Tischler P."/>
            <person name="Wolf A."/>
            <person name="Gojobori T."/>
            <person name="Remington K.A."/>
            <person name="Strausberg R.L."/>
            <person name="Venter J."/>
            <person name="Technau U."/>
            <person name="Hobmayer B."/>
            <person name="Bosch T.C."/>
            <person name="Holstein T.W."/>
            <person name="Fujisawa T."/>
            <person name="Bode H.R."/>
            <person name="David C.N."/>
            <person name="Rokhsar D.S."/>
            <person name="Steele R.E."/>
        </authorList>
    </citation>
    <scope>NUCLEOTIDE SEQUENCE</scope>
</reference>
<comment type="subcellular location">
    <subcellularLocation>
        <location evidence="1">Periplasm</location>
    </subcellularLocation>
</comment>
<name>C9YCB0_CURXX</name>
<feature type="signal peptide" evidence="5">
    <location>
        <begin position="1"/>
        <end position="34"/>
    </location>
</feature>
<protein>
    <recommendedName>
        <fullName evidence="6">Blue (type 1) copper domain-containing protein</fullName>
    </recommendedName>
</protein>
<evidence type="ECO:0000256" key="2">
    <source>
        <dbReference type="ARBA" id="ARBA00022723"/>
    </source>
</evidence>
<feature type="chain" id="PRO_5003004820" description="Blue (type 1) copper domain-containing protein" evidence="5">
    <location>
        <begin position="35"/>
        <end position="170"/>
    </location>
</feature>
<dbReference type="InterPro" id="IPR000923">
    <property type="entry name" value="BlueCu_1"/>
</dbReference>
<dbReference type="Gene3D" id="2.60.40.420">
    <property type="entry name" value="Cupredoxins - blue copper proteins"/>
    <property type="match status" value="1"/>
</dbReference>
<evidence type="ECO:0000313" key="7">
    <source>
        <dbReference type="EMBL" id="CBA30406.1"/>
    </source>
</evidence>
<evidence type="ECO:0000256" key="1">
    <source>
        <dbReference type="ARBA" id="ARBA00004418"/>
    </source>
</evidence>
<evidence type="ECO:0000259" key="6">
    <source>
        <dbReference type="Pfam" id="PF00127"/>
    </source>
</evidence>
<gene>
    <name evidence="7" type="ORF">Csp_C23390</name>
</gene>
<dbReference type="PANTHER" id="PTHR38439:SF3">
    <property type="entry name" value="COPPER-RESISTANT CUPROPROTEIN COPI"/>
    <property type="match status" value="1"/>
</dbReference>
<dbReference type="GO" id="GO:0042597">
    <property type="term" value="C:periplasmic space"/>
    <property type="evidence" value="ECO:0007669"/>
    <property type="project" value="UniProtKB-SubCell"/>
</dbReference>
<proteinExistence type="predicted"/>
<keyword evidence="2" id="KW-0479">Metal-binding</keyword>
<dbReference type="PANTHER" id="PTHR38439">
    <property type="entry name" value="AURACYANIN-B"/>
    <property type="match status" value="1"/>
</dbReference>
<accession>C9YCB0</accession>
<dbReference type="InterPro" id="IPR008972">
    <property type="entry name" value="Cupredoxin"/>
</dbReference>
<feature type="domain" description="Blue (type 1) copper" evidence="6">
    <location>
        <begin position="60"/>
        <end position="166"/>
    </location>
</feature>
<keyword evidence="5" id="KW-0732">Signal</keyword>
<evidence type="ECO:0000256" key="4">
    <source>
        <dbReference type="ARBA" id="ARBA00023008"/>
    </source>
</evidence>
<evidence type="ECO:0000256" key="5">
    <source>
        <dbReference type="SAM" id="SignalP"/>
    </source>
</evidence>
<dbReference type="InterPro" id="IPR050845">
    <property type="entry name" value="Cu-binding_ET"/>
</dbReference>
<dbReference type="GO" id="GO:0005507">
    <property type="term" value="F:copper ion binding"/>
    <property type="evidence" value="ECO:0007669"/>
    <property type="project" value="InterPro"/>
</dbReference>
<dbReference type="AlphaFoldDB" id="C9YCB0"/>
<keyword evidence="4" id="KW-0186">Copper</keyword>